<keyword evidence="3" id="KW-1185">Reference proteome</keyword>
<dbReference type="InterPro" id="IPR051324">
    <property type="entry name" value="Stress/Tellurium_Resist"/>
</dbReference>
<feature type="domain" description="TerD" evidence="1">
    <location>
        <begin position="9"/>
        <end position="167"/>
    </location>
</feature>
<accession>A0ABW6R1G6</accession>
<evidence type="ECO:0000313" key="2">
    <source>
        <dbReference type="EMBL" id="MFF3226610.1"/>
    </source>
</evidence>
<protein>
    <submittedName>
        <fullName evidence="2">TerD family protein</fullName>
    </submittedName>
</protein>
<sequence length="183" mass="19767">MFVTLRDDNRGGLHYVSMALGWDPAHQHRWSSGGAKDIDLNASALLYADNNIVDVVYHEQLTSRDGSVRHLGDSTTGEGNGDNEIIAVDLTRMAPEVTVVFFLVTCYTGQTFDQIENAFCRIVDGVSDAEIARYDLSNAGPHTGLILGKVFRSGNAWQFAAIGEGISARHPADAVPQVTTSVS</sequence>
<evidence type="ECO:0000313" key="3">
    <source>
        <dbReference type="Proteomes" id="UP001601948"/>
    </source>
</evidence>
<reference evidence="2 3" key="1">
    <citation type="submission" date="2024-10" db="EMBL/GenBank/DDBJ databases">
        <title>The Natural Products Discovery Center: Release of the First 8490 Sequenced Strains for Exploring Actinobacteria Biosynthetic Diversity.</title>
        <authorList>
            <person name="Kalkreuter E."/>
            <person name="Kautsar S.A."/>
            <person name="Yang D."/>
            <person name="Bader C.D."/>
            <person name="Teijaro C.N."/>
            <person name="Fluegel L."/>
            <person name="Davis C.M."/>
            <person name="Simpson J.R."/>
            <person name="Lauterbach L."/>
            <person name="Steele A.D."/>
            <person name="Gui C."/>
            <person name="Meng S."/>
            <person name="Li G."/>
            <person name="Viehrig K."/>
            <person name="Ye F."/>
            <person name="Su P."/>
            <person name="Kiefer A.F."/>
            <person name="Nichols A."/>
            <person name="Cepeda A.J."/>
            <person name="Yan W."/>
            <person name="Fan B."/>
            <person name="Jiang Y."/>
            <person name="Adhikari A."/>
            <person name="Zheng C.-J."/>
            <person name="Schuster L."/>
            <person name="Cowan T.M."/>
            <person name="Smanski M.J."/>
            <person name="Chevrette M.G."/>
            <person name="De Carvalho L.P.S."/>
            <person name="Shen B."/>
        </authorList>
    </citation>
    <scope>NUCLEOTIDE SEQUENCE [LARGE SCALE GENOMIC DNA]</scope>
    <source>
        <strain evidence="2 3">NPDC003040</strain>
    </source>
</reference>
<dbReference type="Proteomes" id="UP001601948">
    <property type="component" value="Unassembled WGS sequence"/>
</dbReference>
<dbReference type="PANTHER" id="PTHR32097">
    <property type="entry name" value="CAMP-BINDING PROTEIN 1-RELATED"/>
    <property type="match status" value="1"/>
</dbReference>
<dbReference type="Pfam" id="PF02342">
    <property type="entry name" value="TerD"/>
    <property type="match status" value="1"/>
</dbReference>
<dbReference type="EMBL" id="JBIAPI010000008">
    <property type="protein sequence ID" value="MFF3226610.1"/>
    <property type="molecule type" value="Genomic_DNA"/>
</dbReference>
<dbReference type="InterPro" id="IPR003325">
    <property type="entry name" value="TerD"/>
</dbReference>
<evidence type="ECO:0000259" key="1">
    <source>
        <dbReference type="Pfam" id="PF02342"/>
    </source>
</evidence>
<dbReference type="Gene3D" id="2.60.60.30">
    <property type="entry name" value="sav2460 like domains"/>
    <property type="match status" value="1"/>
</dbReference>
<name>A0ABW6R1G6_9NOCA</name>
<comment type="caution">
    <text evidence="2">The sequence shown here is derived from an EMBL/GenBank/DDBJ whole genome shotgun (WGS) entry which is preliminary data.</text>
</comment>
<dbReference type="RefSeq" id="WP_387721969.1">
    <property type="nucleotide sequence ID" value="NZ_JBIAPI010000008.1"/>
</dbReference>
<proteinExistence type="predicted"/>
<organism evidence="2 3">
    <name type="scientific">Nocardia suismassiliense</name>
    <dbReference type="NCBI Taxonomy" id="2077092"/>
    <lineage>
        <taxon>Bacteria</taxon>
        <taxon>Bacillati</taxon>
        <taxon>Actinomycetota</taxon>
        <taxon>Actinomycetes</taxon>
        <taxon>Mycobacteriales</taxon>
        <taxon>Nocardiaceae</taxon>
        <taxon>Nocardia</taxon>
    </lineage>
</organism>
<dbReference type="PANTHER" id="PTHR32097:SF17">
    <property type="entry name" value="CAMP-BINDING PROTEIN 1-RELATED"/>
    <property type="match status" value="1"/>
</dbReference>
<gene>
    <name evidence="2" type="ORF">ACFYV7_27710</name>
</gene>
<dbReference type="CDD" id="cd06974">
    <property type="entry name" value="TerD_like"/>
    <property type="match status" value="1"/>
</dbReference>